<comment type="caution">
    <text evidence="3">The sequence shown here is derived from an EMBL/GenBank/DDBJ whole genome shotgun (WGS) entry which is preliminary data.</text>
</comment>
<keyword evidence="2" id="KW-1133">Transmembrane helix</keyword>
<keyword evidence="2" id="KW-0472">Membrane</keyword>
<reference evidence="3 4" key="1">
    <citation type="submission" date="2019-06" db="EMBL/GenBank/DDBJ databases">
        <title>Draft genomes of female and male turbot (Scophthalmus maximus).</title>
        <authorList>
            <person name="Xu H."/>
            <person name="Xu X.-W."/>
            <person name="Shao C."/>
            <person name="Chen S."/>
        </authorList>
    </citation>
    <scope>NUCLEOTIDE SEQUENCE [LARGE SCALE GENOMIC DNA]</scope>
    <source>
        <strain evidence="3">Ysfricsl-2016a</strain>
        <tissue evidence="3">Blood</tissue>
    </source>
</reference>
<organism evidence="3 4">
    <name type="scientific">Scophthalmus maximus</name>
    <name type="common">Turbot</name>
    <name type="synonym">Psetta maxima</name>
    <dbReference type="NCBI Taxonomy" id="52904"/>
    <lineage>
        <taxon>Eukaryota</taxon>
        <taxon>Metazoa</taxon>
        <taxon>Chordata</taxon>
        <taxon>Craniata</taxon>
        <taxon>Vertebrata</taxon>
        <taxon>Euteleostomi</taxon>
        <taxon>Actinopterygii</taxon>
        <taxon>Neopterygii</taxon>
        <taxon>Teleostei</taxon>
        <taxon>Neoteleostei</taxon>
        <taxon>Acanthomorphata</taxon>
        <taxon>Carangaria</taxon>
        <taxon>Pleuronectiformes</taxon>
        <taxon>Pleuronectoidei</taxon>
        <taxon>Scophthalmidae</taxon>
        <taxon>Scophthalmus</taxon>
    </lineage>
</organism>
<feature type="region of interest" description="Disordered" evidence="1">
    <location>
        <begin position="61"/>
        <end position="82"/>
    </location>
</feature>
<evidence type="ECO:0000256" key="2">
    <source>
        <dbReference type="SAM" id="Phobius"/>
    </source>
</evidence>
<gene>
    <name evidence="3" type="ORF">F2P81_002399</name>
</gene>
<evidence type="ECO:0000313" key="4">
    <source>
        <dbReference type="Proteomes" id="UP000438429"/>
    </source>
</evidence>
<sequence length="175" mass="19565">MLNTSRPVVRATGTSVTDETRSCSVQSRHKLLDHITCLNKHRQRANGIWILQFQPYPAGTSRRHLVPSGRNSTNGLRRGGKESPTIMRKGFITLGYNLLSSDLKKEEERQDGNVQGESVKKQGSSLRRKDVVLPSCAYVSSGTLLLLVYGAVNVSSWDRKLRWISNKKPDFPSLS</sequence>
<protein>
    <submittedName>
        <fullName evidence="3">Uncharacterized protein</fullName>
    </submittedName>
</protein>
<dbReference type="EMBL" id="VEVO01000002">
    <property type="protein sequence ID" value="KAF0045870.1"/>
    <property type="molecule type" value="Genomic_DNA"/>
</dbReference>
<proteinExistence type="predicted"/>
<dbReference type="Proteomes" id="UP000438429">
    <property type="component" value="Unassembled WGS sequence"/>
</dbReference>
<name>A0A6A4TQK5_SCOMX</name>
<keyword evidence="2" id="KW-0812">Transmembrane</keyword>
<dbReference type="AlphaFoldDB" id="A0A6A4TQK5"/>
<evidence type="ECO:0000256" key="1">
    <source>
        <dbReference type="SAM" id="MobiDB-lite"/>
    </source>
</evidence>
<accession>A0A6A4TQK5</accession>
<feature type="transmembrane region" description="Helical" evidence="2">
    <location>
        <begin position="131"/>
        <end position="152"/>
    </location>
</feature>
<evidence type="ECO:0000313" key="3">
    <source>
        <dbReference type="EMBL" id="KAF0045870.1"/>
    </source>
</evidence>